<dbReference type="CDD" id="cd18140">
    <property type="entry name" value="HLD_clamp_RFC"/>
    <property type="match status" value="1"/>
</dbReference>
<evidence type="ECO:0000256" key="5">
    <source>
        <dbReference type="ARBA" id="ARBA00022840"/>
    </source>
</evidence>
<evidence type="ECO:0000256" key="7">
    <source>
        <dbReference type="ARBA" id="ARBA00070184"/>
    </source>
</evidence>
<dbReference type="FunFam" id="3.40.50.300:FF:000129">
    <property type="entry name" value="Replication factor C subunit 5"/>
    <property type="match status" value="1"/>
</dbReference>
<evidence type="ECO:0000259" key="8">
    <source>
        <dbReference type="SMART" id="SM00382"/>
    </source>
</evidence>
<dbReference type="OrthoDB" id="4199794at2759"/>
<gene>
    <name evidence="9" type="ORF">PBRASI_LOCUS7854</name>
</gene>
<evidence type="ECO:0000313" key="10">
    <source>
        <dbReference type="Proteomes" id="UP000789739"/>
    </source>
</evidence>
<comment type="similarity">
    <text evidence="2">Belongs to the activator 1 small subunits family.</text>
</comment>
<dbReference type="GO" id="GO:0005663">
    <property type="term" value="C:DNA replication factor C complex"/>
    <property type="evidence" value="ECO:0007669"/>
    <property type="project" value="TreeGrafter"/>
</dbReference>
<keyword evidence="6" id="KW-0539">Nucleus</keyword>
<evidence type="ECO:0000256" key="1">
    <source>
        <dbReference type="ARBA" id="ARBA00004123"/>
    </source>
</evidence>
<comment type="subcellular location">
    <subcellularLocation>
        <location evidence="1">Nucleus</location>
    </subcellularLocation>
</comment>
<dbReference type="Pfam" id="PF08542">
    <property type="entry name" value="Rep_fac_C"/>
    <property type="match status" value="1"/>
</dbReference>
<dbReference type="GO" id="GO:0031389">
    <property type="term" value="C:Rad17 RFC-like complex"/>
    <property type="evidence" value="ECO:0007669"/>
    <property type="project" value="TreeGrafter"/>
</dbReference>
<proteinExistence type="inferred from homology"/>
<keyword evidence="10" id="KW-1185">Reference proteome</keyword>
<dbReference type="FunFam" id="1.20.272.10:FF:000004">
    <property type="entry name" value="Replication factor C subunit 5"/>
    <property type="match status" value="1"/>
</dbReference>
<dbReference type="AlphaFoldDB" id="A0A9N9GGT0"/>
<name>A0A9N9GGT0_9GLOM</name>
<dbReference type="GO" id="GO:0006271">
    <property type="term" value="P:DNA strand elongation involved in DNA replication"/>
    <property type="evidence" value="ECO:0007669"/>
    <property type="project" value="UniProtKB-ARBA"/>
</dbReference>
<keyword evidence="4" id="KW-0547">Nucleotide-binding</keyword>
<dbReference type="EMBL" id="CAJVPI010001286">
    <property type="protein sequence ID" value="CAG8605033.1"/>
    <property type="molecule type" value="Genomic_DNA"/>
</dbReference>
<dbReference type="FunFam" id="1.10.8.60:FF:000028">
    <property type="entry name" value="Replication factor C subunit 5"/>
    <property type="match status" value="1"/>
</dbReference>
<accession>A0A9N9GGT0</accession>
<sequence length="399" mass="45128">MTSEPSPPGEDTLPWVEKYRPQTLNDLVSHKEITETIERFIDEGRLPHLLLYGPAGTGKTSTILACARKLYGPQWKSMIMELNASDERGIDVVREQVKTFASTRKIFNTGFKLIILDEADAMTTQAQNALRRIVEKYTQNVRFCIICNYVSKIIPALQSRCTRFRFSPLEMDQVKKRLETVIETEGVNITEDGKQALLTLSNGDMRRALNILQACHAAYDLTDEAAVYNCTGNPLPTDIHYILRTMMKEEFTTAYSKIMRLKTEKGLALQDVIFEVYKDVVKYKLSKKARVYLLEKLAEIEYRLTTGASEKIQVTAMLGAFKTMLDLTGGNADEVMADTDAGDYRFGNIPRTDNVRDSVSSLTLLSRIPSYNNEFPSTRMTESKLPVWVGEGNRKLGID</sequence>
<dbReference type="GO" id="GO:0003689">
    <property type="term" value="F:DNA clamp loader activity"/>
    <property type="evidence" value="ECO:0007669"/>
    <property type="project" value="TreeGrafter"/>
</dbReference>
<dbReference type="Proteomes" id="UP000789739">
    <property type="component" value="Unassembled WGS sequence"/>
</dbReference>
<dbReference type="Pfam" id="PF00004">
    <property type="entry name" value="AAA"/>
    <property type="match status" value="1"/>
</dbReference>
<feature type="domain" description="AAA+ ATPase" evidence="8">
    <location>
        <begin position="45"/>
        <end position="172"/>
    </location>
</feature>
<dbReference type="Gene3D" id="1.10.8.60">
    <property type="match status" value="1"/>
</dbReference>
<dbReference type="InterPro" id="IPR047854">
    <property type="entry name" value="RFC_lid"/>
</dbReference>
<dbReference type="SMART" id="SM00382">
    <property type="entry name" value="AAA"/>
    <property type="match status" value="1"/>
</dbReference>
<dbReference type="GO" id="GO:0031390">
    <property type="term" value="C:Ctf18 RFC-like complex"/>
    <property type="evidence" value="ECO:0007669"/>
    <property type="project" value="TreeGrafter"/>
</dbReference>
<dbReference type="InterPro" id="IPR027417">
    <property type="entry name" value="P-loop_NTPase"/>
</dbReference>
<dbReference type="CDD" id="cd00009">
    <property type="entry name" value="AAA"/>
    <property type="match status" value="1"/>
</dbReference>
<evidence type="ECO:0000256" key="2">
    <source>
        <dbReference type="ARBA" id="ARBA00005378"/>
    </source>
</evidence>
<dbReference type="PANTHER" id="PTHR11669:SF9">
    <property type="entry name" value="REPLICATION FACTOR C SUBUNIT 5"/>
    <property type="match status" value="1"/>
</dbReference>
<evidence type="ECO:0000256" key="4">
    <source>
        <dbReference type="ARBA" id="ARBA00022741"/>
    </source>
</evidence>
<dbReference type="InterPro" id="IPR008921">
    <property type="entry name" value="DNA_pol3_clamp-load_cplx_C"/>
</dbReference>
<evidence type="ECO:0000313" key="9">
    <source>
        <dbReference type="EMBL" id="CAG8605033.1"/>
    </source>
</evidence>
<reference evidence="9" key="1">
    <citation type="submission" date="2021-06" db="EMBL/GenBank/DDBJ databases">
        <authorList>
            <person name="Kallberg Y."/>
            <person name="Tangrot J."/>
            <person name="Rosling A."/>
        </authorList>
    </citation>
    <scope>NUCLEOTIDE SEQUENCE</scope>
    <source>
        <strain evidence="9">BR232B</strain>
    </source>
</reference>
<dbReference type="InterPro" id="IPR003959">
    <property type="entry name" value="ATPase_AAA_core"/>
</dbReference>
<evidence type="ECO:0000256" key="6">
    <source>
        <dbReference type="ARBA" id="ARBA00023242"/>
    </source>
</evidence>
<evidence type="ECO:0000256" key="3">
    <source>
        <dbReference type="ARBA" id="ARBA00022705"/>
    </source>
</evidence>
<dbReference type="Gene3D" id="3.40.50.300">
    <property type="entry name" value="P-loop containing nucleotide triphosphate hydrolases"/>
    <property type="match status" value="1"/>
</dbReference>
<keyword evidence="5" id="KW-0067">ATP-binding</keyword>
<dbReference type="InterPro" id="IPR050238">
    <property type="entry name" value="DNA_Rep/Repair_Clamp_Loader"/>
</dbReference>
<comment type="caution">
    <text evidence="9">The sequence shown here is derived from an EMBL/GenBank/DDBJ whole genome shotgun (WGS) entry which is preliminary data.</text>
</comment>
<dbReference type="InterPro" id="IPR013748">
    <property type="entry name" value="Rep_factorC_C"/>
</dbReference>
<keyword evidence="3" id="KW-0235">DNA replication</keyword>
<dbReference type="GO" id="GO:0006281">
    <property type="term" value="P:DNA repair"/>
    <property type="evidence" value="ECO:0007669"/>
    <property type="project" value="TreeGrafter"/>
</dbReference>
<dbReference type="PANTHER" id="PTHR11669">
    <property type="entry name" value="REPLICATION FACTOR C / DNA POLYMERASE III GAMMA-TAU SUBUNIT"/>
    <property type="match status" value="1"/>
</dbReference>
<dbReference type="NCBIfam" id="NF001679">
    <property type="entry name" value="PRK00440.1"/>
    <property type="match status" value="1"/>
</dbReference>
<dbReference type="GO" id="GO:0003677">
    <property type="term" value="F:DNA binding"/>
    <property type="evidence" value="ECO:0007669"/>
    <property type="project" value="InterPro"/>
</dbReference>
<dbReference type="GO" id="GO:0005524">
    <property type="term" value="F:ATP binding"/>
    <property type="evidence" value="ECO:0007669"/>
    <property type="project" value="UniProtKB-KW"/>
</dbReference>
<dbReference type="GO" id="GO:0031391">
    <property type="term" value="C:Elg1 RFC-like complex"/>
    <property type="evidence" value="ECO:0007669"/>
    <property type="project" value="TreeGrafter"/>
</dbReference>
<dbReference type="SUPFAM" id="SSF52540">
    <property type="entry name" value="P-loop containing nucleoside triphosphate hydrolases"/>
    <property type="match status" value="1"/>
</dbReference>
<dbReference type="GO" id="GO:0016887">
    <property type="term" value="F:ATP hydrolysis activity"/>
    <property type="evidence" value="ECO:0007669"/>
    <property type="project" value="InterPro"/>
</dbReference>
<dbReference type="Gene3D" id="1.20.272.10">
    <property type="match status" value="1"/>
</dbReference>
<dbReference type="InterPro" id="IPR003593">
    <property type="entry name" value="AAA+_ATPase"/>
</dbReference>
<dbReference type="SUPFAM" id="SSF48019">
    <property type="entry name" value="post-AAA+ oligomerization domain-like"/>
    <property type="match status" value="1"/>
</dbReference>
<organism evidence="9 10">
    <name type="scientific">Paraglomus brasilianum</name>
    <dbReference type="NCBI Taxonomy" id="144538"/>
    <lineage>
        <taxon>Eukaryota</taxon>
        <taxon>Fungi</taxon>
        <taxon>Fungi incertae sedis</taxon>
        <taxon>Mucoromycota</taxon>
        <taxon>Glomeromycotina</taxon>
        <taxon>Glomeromycetes</taxon>
        <taxon>Paraglomerales</taxon>
        <taxon>Paraglomeraceae</taxon>
        <taxon>Paraglomus</taxon>
    </lineage>
</organism>
<protein>
    <recommendedName>
        <fullName evidence="7">Replication factor C subunit 3</fullName>
    </recommendedName>
</protein>